<sequence>MAMSYHVRFWDIRERPGRRNRFQVRWTVNGREKSESFSTAGLAESRRAKLMTMARDGEPFDEHTGLPASELRAIKQRTTWYDLAHEYLDQRWDRTPGNTRRTLADAFATITPALVHPGATYPEPRVLRRALYSWAFNKNAWDQEPTEEWRKALDWIRRNSLPVSALAETVVLRRALDALCRKLDGKAAAAKTARRKRAAFNEVLNTAVEKGYFAENPLNGLRWNAPAVNEEVDPAAVPNPAQVVRLLAAVAQQRGRGPHLEAFFGCIYYAAMRPAEAIHLRLEQCHLPETGWGMLNLSGGVVTAGKEWTNDGAVHEVHSLKRRAATATRPVPIPPQFVRILRAHIERFGVAPDGRLFRNEAGNYVDASAYGTTWARARKYALTRTELASGLAKRPYDLRHAGISFWLYSGVDPAECARRAGQSIEVLFRHYAKFLGGIREQANRLIEQSMQEWDRVSRGGAAAG</sequence>
<evidence type="ECO:0000259" key="2">
    <source>
        <dbReference type="PROSITE" id="PS51898"/>
    </source>
</evidence>
<dbReference type="GO" id="GO:0006310">
    <property type="term" value="P:DNA recombination"/>
    <property type="evidence" value="ECO:0007669"/>
    <property type="project" value="UniProtKB-KW"/>
</dbReference>
<keyword evidence="1" id="KW-0233">DNA recombination</keyword>
<dbReference type="PANTHER" id="PTHR30349">
    <property type="entry name" value="PHAGE INTEGRASE-RELATED"/>
    <property type="match status" value="1"/>
</dbReference>
<dbReference type="InterPro" id="IPR013762">
    <property type="entry name" value="Integrase-like_cat_sf"/>
</dbReference>
<dbReference type="SUPFAM" id="SSF56349">
    <property type="entry name" value="DNA breaking-rejoining enzymes"/>
    <property type="match status" value="1"/>
</dbReference>
<dbReference type="InterPro" id="IPR002104">
    <property type="entry name" value="Integrase_catalytic"/>
</dbReference>
<dbReference type="GO" id="GO:0015074">
    <property type="term" value="P:DNA integration"/>
    <property type="evidence" value="ECO:0007669"/>
    <property type="project" value="InterPro"/>
</dbReference>
<accession>A0A553ZDN4</accession>
<dbReference type="InterPro" id="IPR050090">
    <property type="entry name" value="Tyrosine_recombinase_XerCD"/>
</dbReference>
<protein>
    <submittedName>
        <fullName evidence="3">Integrase</fullName>
    </submittedName>
</protein>
<dbReference type="InterPro" id="IPR011010">
    <property type="entry name" value="DNA_brk_join_enz"/>
</dbReference>
<evidence type="ECO:0000313" key="3">
    <source>
        <dbReference type="EMBL" id="TSB39553.1"/>
    </source>
</evidence>
<organism evidence="3 4">
    <name type="scientific">Streptomyces benahoarensis</name>
    <dbReference type="NCBI Taxonomy" id="2595054"/>
    <lineage>
        <taxon>Bacteria</taxon>
        <taxon>Bacillati</taxon>
        <taxon>Actinomycetota</taxon>
        <taxon>Actinomycetes</taxon>
        <taxon>Kitasatosporales</taxon>
        <taxon>Streptomycetaceae</taxon>
        <taxon>Streptomyces</taxon>
    </lineage>
</organism>
<dbReference type="Gene3D" id="1.10.443.10">
    <property type="entry name" value="Intergrase catalytic core"/>
    <property type="match status" value="1"/>
</dbReference>
<dbReference type="Proteomes" id="UP000320888">
    <property type="component" value="Unassembled WGS sequence"/>
</dbReference>
<evidence type="ECO:0000256" key="1">
    <source>
        <dbReference type="ARBA" id="ARBA00023172"/>
    </source>
</evidence>
<dbReference type="EMBL" id="VKLS01000169">
    <property type="protein sequence ID" value="TSB39553.1"/>
    <property type="molecule type" value="Genomic_DNA"/>
</dbReference>
<dbReference type="AlphaFoldDB" id="A0A553ZDN4"/>
<comment type="caution">
    <text evidence="3">The sequence shown here is derived from an EMBL/GenBank/DDBJ whole genome shotgun (WGS) entry which is preliminary data.</text>
</comment>
<keyword evidence="4" id="KW-1185">Reference proteome</keyword>
<name>A0A553ZDN4_9ACTN</name>
<evidence type="ECO:0000313" key="4">
    <source>
        <dbReference type="Proteomes" id="UP000320888"/>
    </source>
</evidence>
<feature type="domain" description="Tyr recombinase" evidence="2">
    <location>
        <begin position="232"/>
        <end position="446"/>
    </location>
</feature>
<gene>
    <name evidence="3" type="ORF">FNZ23_15350</name>
</gene>
<dbReference type="OrthoDB" id="3773913at2"/>
<dbReference type="PROSITE" id="PS51898">
    <property type="entry name" value="TYR_RECOMBINASE"/>
    <property type="match status" value="1"/>
</dbReference>
<dbReference type="GO" id="GO:0003677">
    <property type="term" value="F:DNA binding"/>
    <property type="evidence" value="ECO:0007669"/>
    <property type="project" value="InterPro"/>
</dbReference>
<proteinExistence type="predicted"/>
<dbReference type="PANTHER" id="PTHR30349:SF64">
    <property type="entry name" value="PROPHAGE INTEGRASE INTD-RELATED"/>
    <property type="match status" value="1"/>
</dbReference>
<reference evidence="3 4" key="1">
    <citation type="submission" date="2019-07" db="EMBL/GenBank/DDBJ databases">
        <title>Draft genome for Streptomyces benahoarensis MZ03-48.</title>
        <authorList>
            <person name="Gonzalez-Pimentel J.L."/>
        </authorList>
    </citation>
    <scope>NUCLEOTIDE SEQUENCE [LARGE SCALE GENOMIC DNA]</scope>
    <source>
        <strain evidence="3 4">MZ03-48</strain>
    </source>
</reference>